<proteinExistence type="predicted"/>
<reference evidence="3" key="1">
    <citation type="journal article" date="2016" name="Nat. Biotechnol.">
        <title>Sequencing wild and cultivated cassava and related species reveals extensive interspecific hybridization and genetic diversity.</title>
        <authorList>
            <person name="Bredeson J.V."/>
            <person name="Lyons J.B."/>
            <person name="Prochnik S.E."/>
            <person name="Wu G.A."/>
            <person name="Ha C.M."/>
            <person name="Edsinger-Gonzales E."/>
            <person name="Grimwood J."/>
            <person name="Schmutz J."/>
            <person name="Rabbi I.Y."/>
            <person name="Egesi C."/>
            <person name="Nauluvula P."/>
            <person name="Lebot V."/>
            <person name="Ndunguru J."/>
            <person name="Mkamilo G."/>
            <person name="Bart R.S."/>
            <person name="Setter T.L."/>
            <person name="Gleadow R.M."/>
            <person name="Kulakow P."/>
            <person name="Ferguson M.E."/>
            <person name="Rounsley S."/>
            <person name="Rokhsar D.S."/>
        </authorList>
    </citation>
    <scope>NUCLEOTIDE SEQUENCE [LARGE SCALE GENOMIC DNA]</scope>
    <source>
        <strain evidence="3">cv. AM560-2</strain>
    </source>
</reference>
<feature type="chain" id="PRO_5012112745" evidence="1">
    <location>
        <begin position="29"/>
        <end position="81"/>
    </location>
</feature>
<accession>A0A2C9UXW8</accession>
<evidence type="ECO:0000256" key="1">
    <source>
        <dbReference type="SAM" id="SignalP"/>
    </source>
</evidence>
<evidence type="ECO:0000313" key="3">
    <source>
        <dbReference type="Proteomes" id="UP000091857"/>
    </source>
</evidence>
<dbReference type="PANTHER" id="PTHR36328">
    <property type="entry name" value="TRANSMEMBRANE PROTEIN"/>
    <property type="match status" value="1"/>
</dbReference>
<comment type="caution">
    <text evidence="2">The sequence shown here is derived from an EMBL/GenBank/DDBJ whole genome shotgun (WGS) entry which is preliminary data.</text>
</comment>
<dbReference type="AlphaFoldDB" id="A0A2C9UXW8"/>
<keyword evidence="3" id="KW-1185">Reference proteome</keyword>
<dbReference type="Proteomes" id="UP000091857">
    <property type="component" value="Chromosome 11"/>
</dbReference>
<dbReference type="Gramene" id="Manes.11G030600.1.v8.1">
    <property type="protein sequence ID" value="Manes.11G030600.1.v8.1.CDS"/>
    <property type="gene ID" value="Manes.11G030600.v8.1"/>
</dbReference>
<feature type="signal peptide" evidence="1">
    <location>
        <begin position="1"/>
        <end position="28"/>
    </location>
</feature>
<dbReference type="EMBL" id="CM004397">
    <property type="protein sequence ID" value="OAY36565.1"/>
    <property type="molecule type" value="Genomic_DNA"/>
</dbReference>
<organism evidence="2 3">
    <name type="scientific">Manihot esculenta</name>
    <name type="common">Cassava</name>
    <name type="synonym">Jatropha manihot</name>
    <dbReference type="NCBI Taxonomy" id="3983"/>
    <lineage>
        <taxon>Eukaryota</taxon>
        <taxon>Viridiplantae</taxon>
        <taxon>Streptophyta</taxon>
        <taxon>Embryophyta</taxon>
        <taxon>Tracheophyta</taxon>
        <taxon>Spermatophyta</taxon>
        <taxon>Magnoliopsida</taxon>
        <taxon>eudicotyledons</taxon>
        <taxon>Gunneridae</taxon>
        <taxon>Pentapetalae</taxon>
        <taxon>rosids</taxon>
        <taxon>fabids</taxon>
        <taxon>Malpighiales</taxon>
        <taxon>Euphorbiaceae</taxon>
        <taxon>Crotonoideae</taxon>
        <taxon>Manihoteae</taxon>
        <taxon>Manihot</taxon>
    </lineage>
</organism>
<evidence type="ECO:0000313" key="2">
    <source>
        <dbReference type="EMBL" id="OAY36565.1"/>
    </source>
</evidence>
<name>A0A2C9UXW8_MANES</name>
<gene>
    <name evidence="2" type="ORF">MANES_11G030600v8</name>
</gene>
<keyword evidence="1" id="KW-0732">Signal</keyword>
<sequence length="81" mass="8699">MAGNCSRQILMSLLLFCMALSLILPCYAARYEPAAYHIKDPDIGRSRPICPDCVCCKPPPPGSCCKCCAAPIDTHTIKGSP</sequence>
<protein>
    <submittedName>
        <fullName evidence="2">Uncharacterized protein</fullName>
    </submittedName>
</protein>
<dbReference type="PANTHER" id="PTHR36328:SF7">
    <property type="entry name" value="TRANSMEMBRANE PROTEIN"/>
    <property type="match status" value="1"/>
</dbReference>